<sequence length="542" mass="58881">MRGTENTRQGLRPAVARPVCSLPLLGVLAALSGCSVGPKFTKPEAALPQEWRTHDAAGVSTQSEVDSAWWKSFGDPTLDKLVELAYRQNLPLQQAGLRIVEARAQLSILTGQQYPQVQVAFGSATAVGVSENAANTVLAERHFLDYQLGFDALWELDFWGKYRRGVEAGTAGLLASVADYQSGLVSLSAEVARTYVLIRTFEELIELGQQNVKLQEESLQIAESRFRNGATSELDVAQATTLLESTRATIPQLEIGLEQARNALSTLLGQPVGAVEALLEGPKQIPRAPEQVAVGVPAAVLRRRPDVRSAELYAAAQCARIGVAEAELYPSFTIFGSIGLRASSAGSPSANLFSLDSLFYAVGPRIVFPFLNYGRLKNGVRVEDARFQQLLVNYRNTVLKAAQEVADALVGYVKSQQALTFGRASVKAAQRSVEIAVVQYREGSVDYQRVLDAQRTLLEEQNQLAQTSSSIATSLVALYKALGGGWEVRQGQPIVPEGTQREMERRTDWGDLVSKPRKQETKQEATQSPSPGNQQSAPPENE</sequence>
<protein>
    <submittedName>
        <fullName evidence="4">Efflux transporter outer membrane subunit</fullName>
    </submittedName>
</protein>
<name>A0A848L420_9BACT</name>
<dbReference type="Pfam" id="PF02321">
    <property type="entry name" value="OEP"/>
    <property type="match status" value="2"/>
</dbReference>
<keyword evidence="2" id="KW-0449">Lipoprotein</keyword>
<dbReference type="Proteomes" id="UP000518300">
    <property type="component" value="Unassembled WGS sequence"/>
</dbReference>
<keyword evidence="2" id="KW-0472">Membrane</keyword>
<keyword evidence="2" id="KW-0812">Transmembrane</keyword>
<reference evidence="4 5" key="1">
    <citation type="submission" date="2020-04" db="EMBL/GenBank/DDBJ databases">
        <title>Draft genome of Pyxidicoccus fallax type strain.</title>
        <authorList>
            <person name="Whitworth D.E."/>
        </authorList>
    </citation>
    <scope>NUCLEOTIDE SEQUENCE [LARGE SCALE GENOMIC DNA]</scope>
    <source>
        <strain evidence="4 5">DSM 14698</strain>
    </source>
</reference>
<dbReference type="PROSITE" id="PS51257">
    <property type="entry name" value="PROKAR_LIPOPROTEIN"/>
    <property type="match status" value="1"/>
</dbReference>
<organism evidence="4 5">
    <name type="scientific">Pyxidicoccus fallax</name>
    <dbReference type="NCBI Taxonomy" id="394095"/>
    <lineage>
        <taxon>Bacteria</taxon>
        <taxon>Pseudomonadati</taxon>
        <taxon>Myxococcota</taxon>
        <taxon>Myxococcia</taxon>
        <taxon>Myxococcales</taxon>
        <taxon>Cystobacterineae</taxon>
        <taxon>Myxococcaceae</taxon>
        <taxon>Pyxidicoccus</taxon>
    </lineage>
</organism>
<comment type="similarity">
    <text evidence="1 2">Belongs to the outer membrane factor (OMF) (TC 1.B.17) family.</text>
</comment>
<dbReference type="GO" id="GO:0005886">
    <property type="term" value="C:plasma membrane"/>
    <property type="evidence" value="ECO:0007669"/>
    <property type="project" value="UniProtKB-SubCell"/>
</dbReference>
<dbReference type="Gene3D" id="2.20.200.10">
    <property type="entry name" value="Outer membrane efflux proteins (OEP)"/>
    <property type="match status" value="1"/>
</dbReference>
<gene>
    <name evidence="4" type="ORF">HG543_00630</name>
</gene>
<keyword evidence="2" id="KW-0564">Palmitate</keyword>
<dbReference type="AlphaFoldDB" id="A0A848L420"/>
<evidence type="ECO:0000256" key="1">
    <source>
        <dbReference type="ARBA" id="ARBA00007613"/>
    </source>
</evidence>
<dbReference type="InterPro" id="IPR003423">
    <property type="entry name" value="OMP_efflux"/>
</dbReference>
<evidence type="ECO:0000313" key="4">
    <source>
        <dbReference type="EMBL" id="NMO13379.1"/>
    </source>
</evidence>
<dbReference type="PANTHER" id="PTHR30203">
    <property type="entry name" value="OUTER MEMBRANE CATION EFFLUX PROTEIN"/>
    <property type="match status" value="1"/>
</dbReference>
<dbReference type="InterPro" id="IPR010131">
    <property type="entry name" value="MdtP/NodT-like"/>
</dbReference>
<dbReference type="SUPFAM" id="SSF56954">
    <property type="entry name" value="Outer membrane efflux proteins (OEP)"/>
    <property type="match status" value="1"/>
</dbReference>
<comment type="caution">
    <text evidence="4">The sequence shown here is derived from an EMBL/GenBank/DDBJ whole genome shotgun (WGS) entry which is preliminary data.</text>
</comment>
<proteinExistence type="inferred from homology"/>
<dbReference type="Gene3D" id="1.20.1600.10">
    <property type="entry name" value="Outer membrane efflux proteins (OEP)"/>
    <property type="match status" value="1"/>
</dbReference>
<dbReference type="NCBIfam" id="TIGR01845">
    <property type="entry name" value="outer_NodT"/>
    <property type="match status" value="1"/>
</dbReference>
<accession>A0A848L420</accession>
<keyword evidence="5" id="KW-1185">Reference proteome</keyword>
<feature type="region of interest" description="Disordered" evidence="3">
    <location>
        <begin position="490"/>
        <end position="542"/>
    </location>
</feature>
<dbReference type="EMBL" id="JABBJJ010000002">
    <property type="protein sequence ID" value="NMO13379.1"/>
    <property type="molecule type" value="Genomic_DNA"/>
</dbReference>
<feature type="compositionally biased region" description="Basic and acidic residues" evidence="3">
    <location>
        <begin position="499"/>
        <end position="509"/>
    </location>
</feature>
<comment type="subcellular location">
    <subcellularLocation>
        <location evidence="2">Cell membrane</location>
        <topology evidence="2">Lipid-anchor</topology>
    </subcellularLocation>
</comment>
<evidence type="ECO:0000256" key="2">
    <source>
        <dbReference type="RuleBase" id="RU362097"/>
    </source>
</evidence>
<dbReference type="GO" id="GO:0015562">
    <property type="term" value="F:efflux transmembrane transporter activity"/>
    <property type="evidence" value="ECO:0007669"/>
    <property type="project" value="InterPro"/>
</dbReference>
<evidence type="ECO:0000256" key="3">
    <source>
        <dbReference type="SAM" id="MobiDB-lite"/>
    </source>
</evidence>
<keyword evidence="2" id="KW-1134">Transmembrane beta strand</keyword>
<evidence type="ECO:0000313" key="5">
    <source>
        <dbReference type="Proteomes" id="UP000518300"/>
    </source>
</evidence>
<feature type="compositionally biased region" description="Polar residues" evidence="3">
    <location>
        <begin position="524"/>
        <end position="542"/>
    </location>
</feature>